<proteinExistence type="predicted"/>
<evidence type="ECO:0000313" key="4">
    <source>
        <dbReference type="Proteomes" id="UP001595798"/>
    </source>
</evidence>
<comment type="caution">
    <text evidence="3">The sequence shown here is derived from an EMBL/GenBank/DDBJ whole genome shotgun (WGS) entry which is preliminary data.</text>
</comment>
<keyword evidence="4" id="KW-1185">Reference proteome</keyword>
<evidence type="ECO:0000256" key="1">
    <source>
        <dbReference type="SAM" id="MobiDB-lite"/>
    </source>
</evidence>
<feature type="transmembrane region" description="Helical" evidence="2">
    <location>
        <begin position="113"/>
        <end position="134"/>
    </location>
</feature>
<reference evidence="4" key="1">
    <citation type="journal article" date="2019" name="Int. J. Syst. Evol. Microbiol.">
        <title>The Global Catalogue of Microorganisms (GCM) 10K type strain sequencing project: providing services to taxonomists for standard genome sequencing and annotation.</title>
        <authorList>
            <consortium name="The Broad Institute Genomics Platform"/>
            <consortium name="The Broad Institute Genome Sequencing Center for Infectious Disease"/>
            <person name="Wu L."/>
            <person name="Ma J."/>
        </authorList>
    </citation>
    <scope>NUCLEOTIDE SEQUENCE [LARGE SCALE GENOMIC DNA]</scope>
    <source>
        <strain evidence="4">CECT 7297</strain>
    </source>
</reference>
<organism evidence="3 4">
    <name type="scientific">Marinobacter lacisalsi</name>
    <dbReference type="NCBI Taxonomy" id="475979"/>
    <lineage>
        <taxon>Bacteria</taxon>
        <taxon>Pseudomonadati</taxon>
        <taxon>Pseudomonadota</taxon>
        <taxon>Gammaproteobacteria</taxon>
        <taxon>Pseudomonadales</taxon>
        <taxon>Marinobacteraceae</taxon>
        <taxon>Marinobacter</taxon>
    </lineage>
</organism>
<feature type="transmembrane region" description="Helical" evidence="2">
    <location>
        <begin position="72"/>
        <end position="92"/>
    </location>
</feature>
<dbReference type="RefSeq" id="WP_379885080.1">
    <property type="nucleotide sequence ID" value="NZ_JBHSDI010000001.1"/>
</dbReference>
<keyword evidence="2" id="KW-1133">Transmembrane helix</keyword>
<dbReference type="EMBL" id="JBHSDI010000001">
    <property type="protein sequence ID" value="MFC4257822.1"/>
    <property type="molecule type" value="Genomic_DNA"/>
</dbReference>
<accession>A0ABV8QE80</accession>
<evidence type="ECO:0000256" key="2">
    <source>
        <dbReference type="SAM" id="Phobius"/>
    </source>
</evidence>
<keyword evidence="2" id="KW-0472">Membrane</keyword>
<protein>
    <submittedName>
        <fullName evidence="3">DUF4234 domain-containing protein</fullName>
    </submittedName>
</protein>
<gene>
    <name evidence="3" type="ORF">ACFOZ5_02115</name>
</gene>
<feature type="transmembrane region" description="Helical" evidence="2">
    <location>
        <begin position="39"/>
        <end position="60"/>
    </location>
</feature>
<feature type="region of interest" description="Disordered" evidence="1">
    <location>
        <begin position="1"/>
        <end position="31"/>
    </location>
</feature>
<sequence>MHTDVRDNEPLDLAPGLHEPGPATTGSDLGRPMKSPRPLILDFLLHFCTFGIYSLFWMVARIRELRQLSGYSFTPWLWFFTPIVVLAQPIAYPKMIKRLDEVEQARGLAPWGMIAWLWLGLLLVLSVVTIALNWVAVPGWFATLCLLAWAALCVWLESRFNRIKRSLGETEVALKKHRAGYSVLEWVLVVPLVPLVLGLLFLTDVEPLLVEEIETLAPGSAFLGDHGEVSFKVTGDNWSRVVPGAFGDQYTLYEFRGPHDYVHMTINHFPESTVDDVMDWRKDMAHEDMSLSTCDERRVLSGRELSVVVHYSCRGSSATEPALWTGTVVETADGTYEMLGYMNIPRFSFSQLEPEIRAMVRGFEVL</sequence>
<keyword evidence="2" id="KW-0812">Transmembrane</keyword>
<feature type="transmembrane region" description="Helical" evidence="2">
    <location>
        <begin position="179"/>
        <end position="202"/>
    </location>
</feature>
<dbReference type="Proteomes" id="UP001595798">
    <property type="component" value="Unassembled WGS sequence"/>
</dbReference>
<name>A0ABV8QE80_9GAMM</name>
<evidence type="ECO:0000313" key="3">
    <source>
        <dbReference type="EMBL" id="MFC4257822.1"/>
    </source>
</evidence>
<feature type="transmembrane region" description="Helical" evidence="2">
    <location>
        <begin position="140"/>
        <end position="158"/>
    </location>
</feature>